<evidence type="ECO:0000313" key="3">
    <source>
        <dbReference type="Proteomes" id="UP000837857"/>
    </source>
</evidence>
<name>A0ABN8I143_9NEOP</name>
<feature type="non-terminal residue" evidence="2">
    <location>
        <position position="134"/>
    </location>
</feature>
<keyword evidence="3" id="KW-1185">Reference proteome</keyword>
<dbReference type="Proteomes" id="UP000837857">
    <property type="component" value="Chromosome 14"/>
</dbReference>
<feature type="region of interest" description="Disordered" evidence="1">
    <location>
        <begin position="1"/>
        <end position="22"/>
    </location>
</feature>
<protein>
    <submittedName>
        <fullName evidence="2">Uncharacterized protein</fullName>
    </submittedName>
</protein>
<evidence type="ECO:0000313" key="2">
    <source>
        <dbReference type="EMBL" id="CAH2042514.1"/>
    </source>
</evidence>
<reference evidence="2" key="1">
    <citation type="submission" date="2022-03" db="EMBL/GenBank/DDBJ databases">
        <authorList>
            <person name="Martin H S."/>
        </authorList>
    </citation>
    <scope>NUCLEOTIDE SEQUENCE</scope>
</reference>
<organism evidence="2 3">
    <name type="scientific">Iphiclides podalirius</name>
    <name type="common">scarce swallowtail</name>
    <dbReference type="NCBI Taxonomy" id="110791"/>
    <lineage>
        <taxon>Eukaryota</taxon>
        <taxon>Metazoa</taxon>
        <taxon>Ecdysozoa</taxon>
        <taxon>Arthropoda</taxon>
        <taxon>Hexapoda</taxon>
        <taxon>Insecta</taxon>
        <taxon>Pterygota</taxon>
        <taxon>Neoptera</taxon>
        <taxon>Endopterygota</taxon>
        <taxon>Lepidoptera</taxon>
        <taxon>Glossata</taxon>
        <taxon>Ditrysia</taxon>
        <taxon>Papilionoidea</taxon>
        <taxon>Papilionidae</taxon>
        <taxon>Papilioninae</taxon>
        <taxon>Iphiclides</taxon>
    </lineage>
</organism>
<evidence type="ECO:0000256" key="1">
    <source>
        <dbReference type="SAM" id="MobiDB-lite"/>
    </source>
</evidence>
<gene>
    <name evidence="2" type="ORF">IPOD504_LOCUS3878</name>
</gene>
<proteinExistence type="predicted"/>
<accession>A0ABN8I143</accession>
<sequence>MNHTTGLSQSRRETNVKRSRLRKVCKQTRRRARKRPDEAIARLPVPRRDKIIGRHRDVTRAHVNTPAITLCLQWTFKGVNGWEGDTFQRQQRGGLSSVTFDAIWDGYIFWWFDNSPSEFCTKPMLARHPLRNRP</sequence>
<dbReference type="EMBL" id="OW152826">
    <property type="protein sequence ID" value="CAH2042514.1"/>
    <property type="molecule type" value="Genomic_DNA"/>
</dbReference>